<dbReference type="Pfam" id="PF26128">
    <property type="entry name" value="Gad2"/>
    <property type="match status" value="1"/>
</dbReference>
<dbReference type="PANTHER" id="PTHR43558:SF6">
    <property type="entry name" value="REDUCTASE, PUTATIVE (AFU_ORTHOLOGUE AFUA_3G10540)-RELATED"/>
    <property type="match status" value="1"/>
</dbReference>
<dbReference type="InterPro" id="IPR053354">
    <property type="entry name" value="MGDG_epimerase"/>
</dbReference>
<dbReference type="InParanoid" id="A0A409WWG1"/>
<reference evidence="1 2" key="1">
    <citation type="journal article" date="2018" name="Evol. Lett.">
        <title>Horizontal gene cluster transfer increased hallucinogenic mushroom diversity.</title>
        <authorList>
            <person name="Reynolds H.T."/>
            <person name="Vijayakumar V."/>
            <person name="Gluck-Thaler E."/>
            <person name="Korotkin H.B."/>
            <person name="Matheny P.B."/>
            <person name="Slot J.C."/>
        </authorList>
    </citation>
    <scope>NUCLEOTIDE SEQUENCE [LARGE SCALE GENOMIC DNA]</scope>
    <source>
        <strain evidence="1 2">SRW20</strain>
    </source>
</reference>
<evidence type="ECO:0000313" key="1">
    <source>
        <dbReference type="EMBL" id="PPQ82853.1"/>
    </source>
</evidence>
<dbReference type="STRING" id="231916.A0A409WWG1"/>
<accession>A0A409WWG1</accession>
<dbReference type="AlphaFoldDB" id="A0A409WWG1"/>
<dbReference type="Proteomes" id="UP000284706">
    <property type="component" value="Unassembled WGS sequence"/>
</dbReference>
<gene>
    <name evidence="1" type="ORF">CVT26_008103</name>
</gene>
<sequence>MTTTQLSKAVDAFIKEVANLPTYQPLDDALEKAMGAEKDLRHLFATNPHNNLLQDSFLGLVDVFSLDPSITRTRARLVSTRAELSKNHVFPLKAAARRGNLLPSTVPDLKTFRKHWRVFTHGSLSKMTAGDWENVVAAGGSVLACLAPPQWTIPPKDLNELYQSENYMTSDIDLFLWGLSPEEAKIKMENINQAICLACKWNVVCVRKANVVSIHTNYPHCPVQIILRLYQSPAEVLAGFDVDAACCAYDRKTVWVNPRSLAAIIRQANTIDITRRSPSYKMRLAKYASRGFEVYIPSLKRAEVNPAVSHAANVLREALTYTYLRYTTGICRPGQKALLACSFWSDAILITGIIETTAQRPRARRPYPRLTIEQAALSASSNYDCGVGVAKIPYGPKWTAKKIQNLVFSRLPRKIFGSPTLFFKAPHNQLNMGHRHVIFAGTMQECLQSFCSACSPLPGSLNKDIYIWGPITYVFLTSSRTPLKASPSFMTTNPGRQLLTGSFRPIDFGDWAIEAYMH</sequence>
<proteinExistence type="predicted"/>
<dbReference type="PANTHER" id="PTHR43558">
    <property type="entry name" value="REDUCTASE, PUTATIVE (AFU_ORTHOLOGUE AFUA_3G10540)-RELATED"/>
    <property type="match status" value="1"/>
</dbReference>
<comment type="caution">
    <text evidence="1">The sequence shown here is derived from an EMBL/GenBank/DDBJ whole genome shotgun (WGS) entry which is preliminary data.</text>
</comment>
<protein>
    <submittedName>
        <fullName evidence="1">Uncharacterized protein</fullName>
    </submittedName>
</protein>
<dbReference type="EMBL" id="NHYE01004698">
    <property type="protein sequence ID" value="PPQ82853.1"/>
    <property type="molecule type" value="Genomic_DNA"/>
</dbReference>
<evidence type="ECO:0000313" key="2">
    <source>
        <dbReference type="Proteomes" id="UP000284706"/>
    </source>
</evidence>
<keyword evidence="2" id="KW-1185">Reference proteome</keyword>
<dbReference type="OrthoDB" id="539213at2759"/>
<name>A0A409WWG1_9AGAR</name>
<organism evidence="1 2">
    <name type="scientific">Gymnopilus dilepis</name>
    <dbReference type="NCBI Taxonomy" id="231916"/>
    <lineage>
        <taxon>Eukaryota</taxon>
        <taxon>Fungi</taxon>
        <taxon>Dikarya</taxon>
        <taxon>Basidiomycota</taxon>
        <taxon>Agaricomycotina</taxon>
        <taxon>Agaricomycetes</taxon>
        <taxon>Agaricomycetidae</taxon>
        <taxon>Agaricales</taxon>
        <taxon>Agaricineae</taxon>
        <taxon>Hymenogastraceae</taxon>
        <taxon>Gymnopilus</taxon>
    </lineage>
</organism>